<feature type="region of interest" description="Disordered" evidence="1">
    <location>
        <begin position="1"/>
        <end position="94"/>
    </location>
</feature>
<comment type="caution">
    <text evidence="2">The sequence shown here is derived from an EMBL/GenBank/DDBJ whole genome shotgun (WGS) entry which is preliminary data.</text>
</comment>
<accession>A0AAD6U1Y8</accession>
<protein>
    <submittedName>
        <fullName evidence="2">Uncharacterized protein</fullName>
    </submittedName>
</protein>
<feature type="compositionally biased region" description="Low complexity" evidence="1">
    <location>
        <begin position="502"/>
        <end position="517"/>
    </location>
</feature>
<feature type="compositionally biased region" description="Polar residues" evidence="1">
    <location>
        <begin position="873"/>
        <end position="884"/>
    </location>
</feature>
<gene>
    <name evidence="2" type="ORF">B0H15DRAFT_803433</name>
</gene>
<proteinExistence type="predicted"/>
<organism evidence="2 3">
    <name type="scientific">Mycena belliarum</name>
    <dbReference type="NCBI Taxonomy" id="1033014"/>
    <lineage>
        <taxon>Eukaryota</taxon>
        <taxon>Fungi</taxon>
        <taxon>Dikarya</taxon>
        <taxon>Basidiomycota</taxon>
        <taxon>Agaricomycotina</taxon>
        <taxon>Agaricomycetes</taxon>
        <taxon>Agaricomycetidae</taxon>
        <taxon>Agaricales</taxon>
        <taxon>Marasmiineae</taxon>
        <taxon>Mycenaceae</taxon>
        <taxon>Mycena</taxon>
    </lineage>
</organism>
<feature type="region of interest" description="Disordered" evidence="1">
    <location>
        <begin position="501"/>
        <end position="528"/>
    </location>
</feature>
<feature type="compositionally biased region" description="Low complexity" evidence="1">
    <location>
        <begin position="72"/>
        <end position="85"/>
    </location>
</feature>
<name>A0AAD6U1Y8_9AGAR</name>
<evidence type="ECO:0000256" key="1">
    <source>
        <dbReference type="SAM" id="MobiDB-lite"/>
    </source>
</evidence>
<keyword evidence="3" id="KW-1185">Reference proteome</keyword>
<sequence length="4487" mass="506136">MVLEAPAACAPPPHTQTCRRPRTPRDAAPPFLARPRSVPPLARRARCSGPRLAPCAFAPSRRRRRPLPPHTAHSSSLSPARSSAAGKPTASTPPTSGRIACSLLAHAHRVAVALSGARCPRRRFHIPHAQATYDLRSAQDHPPLPHRVVGYLALASLFKAPRRLAFRGTNTAEHLPCVPTHGAGARAARATLPDDPRLLRRLAVNFDPLNLAFEGSFPLLAPHFVRLSNRETQIKRGAVLQCFDAGTQQRTLTSHDPSSRRRRLSCAIRVDLRVLPGALTYNTPPSIHANTNTCLFAPNDWLLHLITARQIHIVRAQLSAAIKLLAHCVVTMQALALAALSPRACRLWLVPLGRCECRCIVTPLPDAAINRISSARPSRLPRLIFAATTQPIKSVPPYLRASSAPQLARDDAYHMAQTMPARLTHIDIRTRGALEAFPPSILIIPSSELSLFPPLHRGAEIQLDPPISESVRARYAYVRSGQPVFHPTTITSLISTQAVELPRPARSSASRRSTSTPFSQRGADAGCSGSTTVAPHALHAVSDARKSYYYSEIILRRGLPNLALDIHYLPVRGHYSCTRKACLECQWDSFAWANSSVKFSNAYLGVSRPALKDSQRSLYQLLPVDRLRLRWPISSSRVAPAASSDFTHGVRAVVLVPPASNDALLSPSRTRAPAHHAEDSALTPHAHRTRSTNTISRPLSLPTLLPRPPVYPQFLAPAFVPSHPPPQLRVLARAARAELPANPRVPVLARLRTLAEDRRYGPRRPSSAPRVPPRAGPIDAGAALVGRRSQRPWARWSRMAESTMRAPSRRAIRPALHVATADRRSAQIDGRCPSRRRHPTPSTLGPARSIVRARCALLSPPASTMRRARPTRMHTSPSLITTRSRNAREPGTVLASHVPSPTSPPLPPSSRSSDSAGYRLRACRKPCAPLLLHPAFARRSSVLVFTEPWALRLKALSAASAAAARRPHLPRLASTLLSRPSPLHPSPRCRPHYRASPKRRTACPVPLPPPSPAISTALSHLPSSMLLHTIAATSTACGQDSGWSIPIAVRACEYFWNTSEQDYYFLSTACAAATASKRWNQDCVWSILIAVRACEYFCNTSKQDSYFLSAAFAAATASKRWDQDCVWSILIAFRACEYVWNTSEQDSYFLSAACAAATASKRWDQDCVWSILIAVRACEYFCNTSKQDSYFLSTACAAATASKRWNQDCVWSILIAVRACEYFCNTSKQDYYFLSAACAAATASKRWDQDFVWSTLISVRACVVQVSSQAYTQEMTLVWASPHLLVMELRGKKGIMDIDVWTGFQPIGMKILGGAFPTEYFWNTSEQDSYFLSAAFAAATASKRWDQDFVWSILIAVRACVVQVSSQAYTPEMTLVWASPHLLVMELRGKKGIMDIDVWTGFQPIGMKYWYMPNSLIKHIFSTSGFWWQLVPQPQQTSSCAAATASKRWDQDCVWSILIAFRACEYFWNTSEQDYYFLSAACAAATASKRWDQDFVWSILIAVRACEYFWNTSEQDSYFLSAAFAAATASKRWDQDCVWSILEAVRACVVQVSSQAYTPEMTLVWASPHLLVMELRGKKGIMDIDVWTGFQPIGMKYWYMPNSLIKHIFSTSGFWWQLVPQPQQTSSCAAATASKRWDQDFVWSILIAVRACEYFWNTSEQDSYFLPAACAAATASKRWDQDCVWSILIAFRACEYFWNTSEQDYYFLSAACAAATASKRWDQDFVWSILIAVRACEYFWNTSEQDYYFLSAACAAATASKRWDQDFVWSTLISVRACVVQVSSQAYTQEMTLVWASPHLLVMELRGKKGIMDIDVWTGFQPIGMKILGGAFPTEYFWNTSEQDSYFLSAAFAAATASKRWDQDFVWSILIAVRACVVQVSSQAYTPEMTLVWASPHLLVMELRGKKGIMDIDVWTGFQPIGMKYWYMPNSLIKHIFSTSGFWWQLVPQPQQTSSPQGGTFPTEYFWNTSEQDSYFLSAACAAATASKRWDQDCVWSILIAVRACVVQVSSQAYTPEMTLVWASPHLLVMELRGKKGIMDIDVWTGFQPIGMKYWYMPNSLIKHIFSTSGFWWQLVPQPQQTSSPQGGTFPTEYFWNTSEQDSYFLSAAFVAATASKRWDQDFVWSILIAFRACEYFWNTSEQDYYFLSAPCAAATASKRWDQDFVWSILIAVRACEYFWNTSEQDSYFLSAAFAAATASKRWDQDCVWSILEAVRACVVQVSSQAYTPEMTLVWASPHLLVMELRGKKGIMDIDVWTGFQPIGMKYWYMPNSLIKHIFSTSGFWWQLVPQPQQTSSCAAATASKRWNQDCVWSILIAVRACEYFWNTSEQDSYFLPAACAAATASKRWNQDCVWSILIAFRACDYFWNTSEQDSYFLSAAFVAATASKRWDQDFVWSILIAVRACEYFWNTSEQDYYFLSAACAAATASKRWDQDFVWSILIAVRACEYFWNTSEQDSYFLSAAFAAATASKRWDQDCVWSILEAVRACVVQVSSQAYTPEMTLVWASPHLLVMELRGKKGIMDIDVWTGFQPIGMKYWYMPNSLIKHIFSTSGFWWQLVPQPQQTSSCAAATASKRWNQDCVWSILIAFRECDYFWNTSEQDSYFLSAAFVAATASKRWDQDFVWSILIAFRACEYFWNTSEQDYYFLSAPCAAATASKRWDQDFVWSILIAVRACEYFWNTSEQDSYFLSAAFAAATASKRWDQDCVWSILEAVRACVVQVSSQAYTPEMTLVWASPHLLVMELRGKKGIMDIDVWTGFQPIGMKYWYMPNSLIKHIFSTSGFWWQLVPQPQQTSSPQGGAFPTEYFWNTSEQDSYFLSAACAAATASKRWDQDCVWSILEAVRACVVRVSSQAYTPEMTLVWASPHLLVMELRGKKGIMDIDVWTGFQPIGMKYWYMPNSLIKHIFSTSGFWWQLLPQPQQTSSPQGGAFPTEYFWNTSEQDSYFLSAACAAATASKRWDQDCVWSILIALRACEYFWNTSEQDYYFLSAAFAAATASKRWDQDFVWSILIAVRACEYFWNTSEQDYYFLSAACAAATASKRWDQDFVWSTLISVRACVVQVSSQAYTPEMTLVWASPHLLVMELRGKKGIMDIDVWTGFQPIGMKYWYMPNSLIKHIFSTSGFWWQLVPQPQQTSSPQGGAFPTEYFWNTSEQDSYFLSAAFAAATASKRWDQDFVWSILIAVRACVVQVSSQAYTQEMTLVWASPHLLVMELRGKKGIMDIDVWTGFKPIGMKILGGAFPTEYFWNTSEQDSYFLSAACAAATASKRWDQDCVWSILIALRACEYFWNTSEQDYYFLSAAFAAATASKRWDQDFVWSILIAVRACEYFWNTSEQDYYFLSAACAAATASKRWDKDFVWSTLISVRACVVQVSSQAYTPEMTLVWASPHLLVMELRGKKGIMDIDVWTGFQPIGMKYWYMPNSLIKHIFSTSGFWWQLVPQPQQTSSPQGGAFPTEYFWNTSEQDSYFLSAAFAAATASKRWDQDFVWSILIAVRACVVQVSSQAYTQEMTLVWASPHLLVMELRGKKGIMDIDVWTGFKPIGMKILGGAFPTEYFWNTSEQDSYFLSAACAAATASKRWDQDCVWSILEAVRACVVRVSSQAYTPEMTLVWASPHLLVMELRGKKGIMDIDVWTGFQPIGMKYWYMPNSLIKHIFSTSGFWWQLLPQPQQTSSPQGGAFPTEYFWNTSEQDSYFLSAACAAATASKRWDQDCVWSILIALRACEYFWNTSEQDSYFLPAACAAATASKRWNQDCVWSILIAFRECEYFWNTSEQDSYFLPAACAAATASKRWDQDCVWSILKAFRASEYFWNTSEQDSYFLSAAFAAATASKRWDQDFVWSILIAVRACVVQVSSQAYTQEMTLVWASPHLLVMELRGKKGIMDIDVWNGFQPIGMKILGGAFPTEYFWNTSEQDSYFLSAACAAATASKRWDPDCVWSILIALRACEYFWNTSEQDYYFLSAPCAAATASKRWDQDFVWSILIAVRACEYFWNTSEQDYYFLSAACAAATASKRWDQDFVWSILIAVRACGLIFPVRRLCRSHSKQAVDQDCVWSILIALRACGPQAGAFPTEYVWNTSEQDSYFLSAAFAAATASKRWDQDFVWSILIAVRACVVQVSSQAYTQEMILVWASPHLLVMELWGKKGIMDIDVWTGFQPIGMKILHIFSTSGLWWQLVPQPQQTSCETKILSGAFSSLFEHVEMTLVWASPHLLVMELRGKKGIMDIDVWTGFQPIGMKILHIFSTSGLWWQLVPQPQQTSCETKILSGAFSSLFEHVDSYFLPAACAAATASKRWNQDCVWSILIAVRACVVQVSSQAYTQEMTLVWASPHLLVMELRGKKGIMDIDVWTGFQPIGMKILVYAKFFDQAYFQHQWFMVAVGAAATANKLILIAVRACEYFWNTSEQDYYFLSAACAAATASKRWDQDFVWSILIAVRACVVQVSSQAYTQAMTLVWASPHLLVMELRGKKGIMSGPGFNQ</sequence>
<evidence type="ECO:0000313" key="3">
    <source>
        <dbReference type="Proteomes" id="UP001222325"/>
    </source>
</evidence>
<dbReference type="Proteomes" id="UP001222325">
    <property type="component" value="Unassembled WGS sequence"/>
</dbReference>
<dbReference type="EMBL" id="JARJCN010000047">
    <property type="protein sequence ID" value="KAJ7082064.1"/>
    <property type="molecule type" value="Genomic_DNA"/>
</dbReference>
<feature type="compositionally biased region" description="Basic residues" evidence="1">
    <location>
        <begin position="987"/>
        <end position="996"/>
    </location>
</feature>
<reference evidence="2" key="1">
    <citation type="submission" date="2023-03" db="EMBL/GenBank/DDBJ databases">
        <title>Massive genome expansion in bonnet fungi (Mycena s.s.) driven by repeated elements and novel gene families across ecological guilds.</title>
        <authorList>
            <consortium name="Lawrence Berkeley National Laboratory"/>
            <person name="Harder C.B."/>
            <person name="Miyauchi S."/>
            <person name="Viragh M."/>
            <person name="Kuo A."/>
            <person name="Thoen E."/>
            <person name="Andreopoulos B."/>
            <person name="Lu D."/>
            <person name="Skrede I."/>
            <person name="Drula E."/>
            <person name="Henrissat B."/>
            <person name="Morin E."/>
            <person name="Kohler A."/>
            <person name="Barry K."/>
            <person name="LaButti K."/>
            <person name="Morin E."/>
            <person name="Salamov A."/>
            <person name="Lipzen A."/>
            <person name="Mereny Z."/>
            <person name="Hegedus B."/>
            <person name="Baldrian P."/>
            <person name="Stursova M."/>
            <person name="Weitz H."/>
            <person name="Taylor A."/>
            <person name="Grigoriev I.V."/>
            <person name="Nagy L.G."/>
            <person name="Martin F."/>
            <person name="Kauserud H."/>
        </authorList>
    </citation>
    <scope>NUCLEOTIDE SEQUENCE</scope>
    <source>
        <strain evidence="2">CBHHK173m</strain>
    </source>
</reference>
<feature type="region of interest" description="Disordered" evidence="1">
    <location>
        <begin position="759"/>
        <end position="779"/>
    </location>
</feature>
<feature type="region of interest" description="Disordered" evidence="1">
    <location>
        <begin position="819"/>
        <end position="846"/>
    </location>
</feature>
<evidence type="ECO:0000313" key="2">
    <source>
        <dbReference type="EMBL" id="KAJ7082064.1"/>
    </source>
</evidence>
<feature type="region of interest" description="Disordered" evidence="1">
    <location>
        <begin position="664"/>
        <end position="700"/>
    </location>
</feature>
<feature type="region of interest" description="Disordered" evidence="1">
    <location>
        <begin position="976"/>
        <end position="996"/>
    </location>
</feature>
<feature type="region of interest" description="Disordered" evidence="1">
    <location>
        <begin position="864"/>
        <end position="917"/>
    </location>
</feature>